<dbReference type="InterPro" id="IPR044038">
    <property type="entry name" value="dATP/dGTP_diPOhydrolase_N"/>
</dbReference>
<dbReference type="KEGG" id="vg:65131428"/>
<evidence type="ECO:0000259" key="1">
    <source>
        <dbReference type="Pfam" id="PF18909"/>
    </source>
</evidence>
<accession>A0A7M1RZT5</accession>
<dbReference type="RefSeq" id="YP_010112936.1">
    <property type="nucleotide sequence ID" value="NC_055897.1"/>
</dbReference>
<protein>
    <recommendedName>
        <fullName evidence="1">dATP/dGTP diphosphohydrolase N-terminal domain-containing protein</fullName>
    </recommendedName>
</protein>
<keyword evidence="3" id="KW-1185">Reference proteome</keyword>
<name>A0A7M1RZT5_9CAUD</name>
<dbReference type="Pfam" id="PF18909">
    <property type="entry name" value="dGTP_diPhyd_N"/>
    <property type="match status" value="1"/>
</dbReference>
<organism evidence="2 3">
    <name type="scientific">uncultured phage cr114_1</name>
    <dbReference type="NCBI Taxonomy" id="2772088"/>
    <lineage>
        <taxon>Viruses</taxon>
        <taxon>Duplodnaviria</taxon>
        <taxon>Heunggongvirae</taxon>
        <taxon>Uroviricota</taxon>
        <taxon>Caudoviricetes</taxon>
        <taxon>Crassvirales</taxon>
        <taxon>Suoliviridae</taxon>
        <taxon>Uncouvirinae</taxon>
        <taxon>Aurodevirus</taxon>
        <taxon>Aurodevirus intestinalis</taxon>
    </lineage>
</organism>
<evidence type="ECO:0000313" key="2">
    <source>
        <dbReference type="EMBL" id="QOR59963.1"/>
    </source>
</evidence>
<evidence type="ECO:0000313" key="3">
    <source>
        <dbReference type="Proteomes" id="UP000593725"/>
    </source>
</evidence>
<proteinExistence type="predicted"/>
<dbReference type="EMBL" id="MT774404">
    <property type="protein sequence ID" value="QOR59963.1"/>
    <property type="molecule type" value="Genomic_DNA"/>
</dbReference>
<feature type="domain" description="dATP/dGTP diphosphohydrolase N-terminal" evidence="1">
    <location>
        <begin position="2"/>
        <end position="97"/>
    </location>
</feature>
<reference evidence="2 3" key="1">
    <citation type="submission" date="2020-07" db="EMBL/GenBank/DDBJ databases">
        <title>Taxonomic proposal: Crassvirales, a new order of highly abundant and diverse bacterial viruses.</title>
        <authorList>
            <person name="Shkoporov A.N."/>
            <person name="Stockdale S.R."/>
            <person name="Guerin E."/>
            <person name="Ross R.P."/>
            <person name="Hill C."/>
        </authorList>
    </citation>
    <scope>NUCLEOTIDE SEQUENCE [LARGE SCALE GENOMIC DNA]</scope>
</reference>
<sequence>MEQGKKNDQDKVRMDLVPLEAVEHIAEVLTMGCKKYGENSWQNLPDFYKRYEAALLRHLTAIDKGELIDPESKLPHIDHVLCNAMFLSWGYHNGKAINIHVKDIDNEYNEGKS</sequence>
<dbReference type="GeneID" id="65131428"/>
<dbReference type="Proteomes" id="UP000593725">
    <property type="component" value="Segment"/>
</dbReference>